<reference evidence="3" key="1">
    <citation type="journal article" date="2019" name="Int. J. Syst. Evol. Microbiol.">
        <title>The Global Catalogue of Microorganisms (GCM) 10K type strain sequencing project: providing services to taxonomists for standard genome sequencing and annotation.</title>
        <authorList>
            <consortium name="The Broad Institute Genomics Platform"/>
            <consortium name="The Broad Institute Genome Sequencing Center for Infectious Disease"/>
            <person name="Wu L."/>
            <person name="Ma J."/>
        </authorList>
    </citation>
    <scope>NUCLEOTIDE SEQUENCE [LARGE SCALE GENOMIC DNA]</scope>
    <source>
        <strain evidence="3">KCTC 23916</strain>
    </source>
</reference>
<comment type="caution">
    <text evidence="2">The sequence shown here is derived from an EMBL/GenBank/DDBJ whole genome shotgun (WGS) entry which is preliminary data.</text>
</comment>
<protein>
    <recommendedName>
        <fullName evidence="4">Periplasmic protein</fullName>
    </recommendedName>
</protein>
<dbReference type="SUPFAM" id="SSF52096">
    <property type="entry name" value="ClpP/crotonase"/>
    <property type="match status" value="1"/>
</dbReference>
<evidence type="ECO:0008006" key="4">
    <source>
        <dbReference type="Google" id="ProtNLM"/>
    </source>
</evidence>
<dbReference type="InterPro" id="IPR029045">
    <property type="entry name" value="ClpP/crotonase-like_dom_sf"/>
</dbReference>
<evidence type="ECO:0000313" key="3">
    <source>
        <dbReference type="Proteomes" id="UP000620127"/>
    </source>
</evidence>
<organism evidence="2 3">
    <name type="scientific">Undibacterium macrobrachii</name>
    <dbReference type="NCBI Taxonomy" id="1119058"/>
    <lineage>
        <taxon>Bacteria</taxon>
        <taxon>Pseudomonadati</taxon>
        <taxon>Pseudomonadota</taxon>
        <taxon>Betaproteobacteria</taxon>
        <taxon>Burkholderiales</taxon>
        <taxon>Oxalobacteraceae</taxon>
        <taxon>Undibacterium</taxon>
    </lineage>
</organism>
<dbReference type="EMBL" id="BMYT01000008">
    <property type="protein sequence ID" value="GGX25874.1"/>
    <property type="molecule type" value="Genomic_DNA"/>
</dbReference>
<gene>
    <name evidence="2" type="ORF">GCM10011282_34790</name>
</gene>
<name>A0ABQ2XN45_9BURK</name>
<keyword evidence="3" id="KW-1185">Reference proteome</keyword>
<keyword evidence="1" id="KW-0732">Signal</keyword>
<evidence type="ECO:0000313" key="2">
    <source>
        <dbReference type="EMBL" id="GGX25874.1"/>
    </source>
</evidence>
<proteinExistence type="predicted"/>
<accession>A0ABQ2XN45</accession>
<dbReference type="Proteomes" id="UP000620127">
    <property type="component" value="Unassembled WGS sequence"/>
</dbReference>
<evidence type="ECO:0000256" key="1">
    <source>
        <dbReference type="SAM" id="SignalP"/>
    </source>
</evidence>
<feature type="chain" id="PRO_5046928145" description="Periplasmic protein" evidence="1">
    <location>
        <begin position="28"/>
        <end position="297"/>
    </location>
</feature>
<sequence length="297" mass="33326">MPKHHLIKFCKATALVLTILASFSVYAEEYEIKRLDAATVSYQGRIVKGSFHALLAQLTPETTTLRIRSSGGDGEEAMLIGNQIIDQNLGLIVDGYCMSSCANYLFLMAQKKSLLVDSVLGFHGAVSLKNSADLREQFELGKLNKDDYTGKEGLKRLQILEWELLKKVGLNLDTLSTINAQLYKKNPIDPKAKRTVVLTIDGKKYTFNWDDRGQKLMEKRLRKSLKKNSEVSFVINNPYADAIYFPSQQFLQEIGVKGILDYPYPENNAALQKLLSEDLSNIKAVGDFPEPEPVSKK</sequence>
<feature type="signal peptide" evidence="1">
    <location>
        <begin position="1"/>
        <end position="27"/>
    </location>
</feature>